<reference evidence="1 2" key="1">
    <citation type="submission" date="2018-07" db="EMBL/GenBank/DDBJ databases">
        <title>Crenobacter cavernae sp. nov., isolated from a karst cave.</title>
        <authorList>
            <person name="Zhu H."/>
        </authorList>
    </citation>
    <scope>NUCLEOTIDE SEQUENCE [LARGE SCALE GENOMIC DNA]</scope>
    <source>
        <strain evidence="1 2">K1W11S-77</strain>
    </source>
</reference>
<dbReference type="KEGG" id="ccah:DWG20_04125"/>
<dbReference type="EMBL" id="CP031337">
    <property type="protein sequence ID" value="AXK38679.1"/>
    <property type="molecule type" value="Genomic_DNA"/>
</dbReference>
<gene>
    <name evidence="1" type="ORF">DWG20_04125</name>
</gene>
<proteinExistence type="predicted"/>
<evidence type="ECO:0000313" key="1">
    <source>
        <dbReference type="EMBL" id="AXK38679.1"/>
    </source>
</evidence>
<accession>A0A345Y427</accession>
<sequence>MMKVNVAADANGFTPDLALEFDRRRDEGRAAATANRGIDTPVLPAFGLGGFRRQDAGGQPEGWDT</sequence>
<evidence type="ECO:0000313" key="2">
    <source>
        <dbReference type="Proteomes" id="UP000254537"/>
    </source>
</evidence>
<protein>
    <submittedName>
        <fullName evidence="1">Uncharacterized protein</fullName>
    </submittedName>
</protein>
<dbReference type="Proteomes" id="UP000254537">
    <property type="component" value="Chromosome"/>
</dbReference>
<name>A0A345Y427_9NEIS</name>
<organism evidence="1 2">
    <name type="scientific">Crenobacter cavernae</name>
    <dbReference type="NCBI Taxonomy" id="2290923"/>
    <lineage>
        <taxon>Bacteria</taxon>
        <taxon>Pseudomonadati</taxon>
        <taxon>Pseudomonadota</taxon>
        <taxon>Betaproteobacteria</taxon>
        <taxon>Neisseriales</taxon>
        <taxon>Neisseriaceae</taxon>
        <taxon>Crenobacter</taxon>
    </lineage>
</organism>
<dbReference type="AlphaFoldDB" id="A0A345Y427"/>